<gene>
    <name evidence="2" type="ORF">KUF71_021348</name>
</gene>
<organism evidence="2 3">
    <name type="scientific">Frankliniella fusca</name>
    <dbReference type="NCBI Taxonomy" id="407009"/>
    <lineage>
        <taxon>Eukaryota</taxon>
        <taxon>Metazoa</taxon>
        <taxon>Ecdysozoa</taxon>
        <taxon>Arthropoda</taxon>
        <taxon>Hexapoda</taxon>
        <taxon>Insecta</taxon>
        <taxon>Pterygota</taxon>
        <taxon>Neoptera</taxon>
        <taxon>Paraneoptera</taxon>
        <taxon>Thysanoptera</taxon>
        <taxon>Terebrantia</taxon>
        <taxon>Thripoidea</taxon>
        <taxon>Thripidae</taxon>
        <taxon>Frankliniella</taxon>
    </lineage>
</organism>
<keyword evidence="1" id="KW-0472">Membrane</keyword>
<feature type="transmembrane region" description="Helical" evidence="1">
    <location>
        <begin position="89"/>
        <end position="114"/>
    </location>
</feature>
<keyword evidence="1" id="KW-1133">Transmembrane helix</keyword>
<name>A0AAE1GZ26_9NEOP</name>
<evidence type="ECO:0000313" key="3">
    <source>
        <dbReference type="Proteomes" id="UP001219518"/>
    </source>
</evidence>
<reference evidence="2" key="1">
    <citation type="submission" date="2021-07" db="EMBL/GenBank/DDBJ databases">
        <authorList>
            <person name="Catto M.A."/>
            <person name="Jacobson A."/>
            <person name="Kennedy G."/>
            <person name="Labadie P."/>
            <person name="Hunt B.G."/>
            <person name="Srinivasan R."/>
        </authorList>
    </citation>
    <scope>NUCLEOTIDE SEQUENCE</scope>
    <source>
        <strain evidence="2">PL_HMW_Pooled</strain>
        <tissue evidence="2">Head</tissue>
    </source>
</reference>
<proteinExistence type="predicted"/>
<evidence type="ECO:0000256" key="1">
    <source>
        <dbReference type="SAM" id="Phobius"/>
    </source>
</evidence>
<dbReference type="AlphaFoldDB" id="A0AAE1GZ26"/>
<dbReference type="GO" id="GO:0000502">
    <property type="term" value="C:proteasome complex"/>
    <property type="evidence" value="ECO:0007669"/>
    <property type="project" value="UniProtKB-KW"/>
</dbReference>
<protein>
    <submittedName>
        <fullName evidence="2">26S proteasome regulatory subunit RPN1</fullName>
    </submittedName>
</protein>
<keyword evidence="1" id="KW-0812">Transmembrane</keyword>
<keyword evidence="2" id="KW-0647">Proteasome</keyword>
<evidence type="ECO:0000313" key="2">
    <source>
        <dbReference type="EMBL" id="KAK3911687.1"/>
    </source>
</evidence>
<sequence length="122" mass="13951">MLYGIPPIYLIYFSSFYFTSERTLPDETLFIFGLPIVIVYFSIHRVIILDFSLFLHLCAGCLQLLLVRPVGCSQVFYLRFGAPAVFYSIYAVVFVISVDISCSMLMFINVLAFVECDCTIVR</sequence>
<feature type="transmembrane region" description="Helical" evidence="1">
    <location>
        <begin position="54"/>
        <end position="77"/>
    </location>
</feature>
<accession>A0AAE1GZ26</accession>
<keyword evidence="3" id="KW-1185">Reference proteome</keyword>
<feature type="transmembrane region" description="Helical" evidence="1">
    <location>
        <begin position="29"/>
        <end position="47"/>
    </location>
</feature>
<dbReference type="EMBL" id="JAHWGI010000284">
    <property type="protein sequence ID" value="KAK3911687.1"/>
    <property type="molecule type" value="Genomic_DNA"/>
</dbReference>
<comment type="caution">
    <text evidence="2">The sequence shown here is derived from an EMBL/GenBank/DDBJ whole genome shotgun (WGS) entry which is preliminary data.</text>
</comment>
<dbReference type="Proteomes" id="UP001219518">
    <property type="component" value="Unassembled WGS sequence"/>
</dbReference>
<reference evidence="2" key="2">
    <citation type="journal article" date="2023" name="BMC Genomics">
        <title>Pest status, molecular evolution, and epigenetic factors derived from the genome assembly of Frankliniella fusca, a thysanopteran phytovirus vector.</title>
        <authorList>
            <person name="Catto M.A."/>
            <person name="Labadie P.E."/>
            <person name="Jacobson A.L."/>
            <person name="Kennedy G.G."/>
            <person name="Srinivasan R."/>
            <person name="Hunt B.G."/>
        </authorList>
    </citation>
    <scope>NUCLEOTIDE SEQUENCE</scope>
    <source>
        <strain evidence="2">PL_HMW_Pooled</strain>
    </source>
</reference>